<dbReference type="GO" id="GO:0005737">
    <property type="term" value="C:cytoplasm"/>
    <property type="evidence" value="ECO:0007669"/>
    <property type="project" value="TreeGrafter"/>
</dbReference>
<dbReference type="PRINTS" id="PR00800">
    <property type="entry name" value="YHDCRBOXLASE"/>
</dbReference>
<name>A0AAQ3JVU6_9LILI</name>
<evidence type="ECO:0000256" key="1">
    <source>
        <dbReference type="ARBA" id="ARBA00022793"/>
    </source>
</evidence>
<dbReference type="InterPro" id="IPR015424">
    <property type="entry name" value="PyrdxlP-dep_Trfase"/>
</dbReference>
<dbReference type="AlphaFoldDB" id="A0AAQ3JVU6"/>
<evidence type="ECO:0000313" key="2">
    <source>
        <dbReference type="EMBL" id="WOK97092.1"/>
    </source>
</evidence>
<dbReference type="SUPFAM" id="SSF53383">
    <property type="entry name" value="PLP-dependent transferases"/>
    <property type="match status" value="1"/>
</dbReference>
<keyword evidence="1" id="KW-0210">Decarboxylase</keyword>
<proteinExistence type="predicted"/>
<dbReference type="PANTHER" id="PTHR11999">
    <property type="entry name" value="GROUP II PYRIDOXAL-5-PHOSPHATE DECARBOXYLASE"/>
    <property type="match status" value="1"/>
</dbReference>
<dbReference type="GO" id="GO:0016831">
    <property type="term" value="F:carboxy-lyase activity"/>
    <property type="evidence" value="ECO:0007669"/>
    <property type="project" value="UniProtKB-KW"/>
</dbReference>
<protein>
    <submittedName>
        <fullName evidence="2">Uncharacterized protein</fullName>
    </submittedName>
</protein>
<keyword evidence="1" id="KW-0456">Lyase</keyword>
<keyword evidence="3" id="KW-1185">Reference proteome</keyword>
<sequence length="89" mass="10009">MGSLQDTAAENNFMCPPSLLDPEEFRRQAHKMVDFIAEYYHNIDKYPVLSQVSPGYLRDLLPDSAPAAAEPLEAILHDVHEHLIPGLTH</sequence>
<dbReference type="EMBL" id="CP136891">
    <property type="protein sequence ID" value="WOK97092.1"/>
    <property type="molecule type" value="Genomic_DNA"/>
</dbReference>
<dbReference type="Gene3D" id="1.20.1340.10">
    <property type="entry name" value="dopa decarboxylase, N-terminal domain"/>
    <property type="match status" value="1"/>
</dbReference>
<dbReference type="Proteomes" id="UP001327560">
    <property type="component" value="Chromosome 2"/>
</dbReference>
<dbReference type="InterPro" id="IPR010977">
    <property type="entry name" value="Aromatic_deC"/>
</dbReference>
<reference evidence="2 3" key="1">
    <citation type="submission" date="2023-10" db="EMBL/GenBank/DDBJ databases">
        <title>Chromosome-scale genome assembly provides insights into flower coloration mechanisms of Canna indica.</title>
        <authorList>
            <person name="Li C."/>
        </authorList>
    </citation>
    <scope>NUCLEOTIDE SEQUENCE [LARGE SCALE GENOMIC DNA]</scope>
    <source>
        <tissue evidence="2">Flower</tissue>
    </source>
</reference>
<accession>A0AAQ3JVU6</accession>
<organism evidence="2 3">
    <name type="scientific">Canna indica</name>
    <name type="common">Indian-shot</name>
    <dbReference type="NCBI Taxonomy" id="4628"/>
    <lineage>
        <taxon>Eukaryota</taxon>
        <taxon>Viridiplantae</taxon>
        <taxon>Streptophyta</taxon>
        <taxon>Embryophyta</taxon>
        <taxon>Tracheophyta</taxon>
        <taxon>Spermatophyta</taxon>
        <taxon>Magnoliopsida</taxon>
        <taxon>Liliopsida</taxon>
        <taxon>Zingiberales</taxon>
        <taxon>Cannaceae</taxon>
        <taxon>Canna</taxon>
    </lineage>
</organism>
<gene>
    <name evidence="2" type="ORF">Cni_G05800</name>
</gene>
<evidence type="ECO:0000313" key="3">
    <source>
        <dbReference type="Proteomes" id="UP001327560"/>
    </source>
</evidence>
<dbReference type="GO" id="GO:0006520">
    <property type="term" value="P:amino acid metabolic process"/>
    <property type="evidence" value="ECO:0007669"/>
    <property type="project" value="InterPro"/>
</dbReference>
<dbReference type="PANTHER" id="PTHR11999:SF96">
    <property type="entry name" value="TYROSINE DECARBOXYLASE"/>
    <property type="match status" value="1"/>
</dbReference>